<keyword evidence="2" id="KW-0325">Glycoprotein</keyword>
<dbReference type="Proteomes" id="UP001642483">
    <property type="component" value="Unassembled WGS sequence"/>
</dbReference>
<dbReference type="InterPro" id="IPR045860">
    <property type="entry name" value="Snake_toxin-like_sf"/>
</dbReference>
<dbReference type="InterPro" id="IPR031424">
    <property type="entry name" value="QVR-like"/>
</dbReference>
<dbReference type="CDD" id="cd00117">
    <property type="entry name" value="TFP"/>
    <property type="match status" value="1"/>
</dbReference>
<organism evidence="4 5">
    <name type="scientific">Clavelina lepadiformis</name>
    <name type="common">Light-bulb sea squirt</name>
    <name type="synonym">Ascidia lepadiformis</name>
    <dbReference type="NCBI Taxonomy" id="159417"/>
    <lineage>
        <taxon>Eukaryota</taxon>
        <taxon>Metazoa</taxon>
        <taxon>Chordata</taxon>
        <taxon>Tunicata</taxon>
        <taxon>Ascidiacea</taxon>
        <taxon>Aplousobranchia</taxon>
        <taxon>Clavelinidae</taxon>
        <taxon>Clavelina</taxon>
    </lineage>
</organism>
<dbReference type="PANTHER" id="PTHR33562">
    <property type="entry name" value="ATILLA, ISOFORM B-RELATED-RELATED"/>
    <property type="match status" value="1"/>
</dbReference>
<evidence type="ECO:0000313" key="5">
    <source>
        <dbReference type="Proteomes" id="UP001642483"/>
    </source>
</evidence>
<reference evidence="4 5" key="1">
    <citation type="submission" date="2024-02" db="EMBL/GenBank/DDBJ databases">
        <authorList>
            <person name="Daric V."/>
            <person name="Darras S."/>
        </authorList>
    </citation>
    <scope>NUCLEOTIDE SEQUENCE [LARGE SCALE GENOMIC DNA]</scope>
</reference>
<dbReference type="SUPFAM" id="SSF57302">
    <property type="entry name" value="Snake toxin-like"/>
    <property type="match status" value="1"/>
</dbReference>
<proteinExistence type="predicted"/>
<comment type="caution">
    <text evidence="4">The sequence shown here is derived from an EMBL/GenBank/DDBJ whole genome shotgun (WGS) entry which is preliminary data.</text>
</comment>
<dbReference type="EMBL" id="CAWYQH010000068">
    <property type="protein sequence ID" value="CAK8679764.1"/>
    <property type="molecule type" value="Genomic_DNA"/>
</dbReference>
<name>A0ABP0FJB1_CLALP</name>
<evidence type="ECO:0000256" key="2">
    <source>
        <dbReference type="ARBA" id="ARBA00023180"/>
    </source>
</evidence>
<keyword evidence="5" id="KW-1185">Reference proteome</keyword>
<sequence>MKIFPTLILVALALLPKGRCIRCYNCSNPGMTTCLQPARASASLLVTCPEGENFCFTTTIGSDQLGHALIRGCSDGSYRSCLTGHVTHCTEVCTTDGCNGGSRAVLEWRIVLFLTTFSLSALLLTKC</sequence>
<feature type="signal peptide" evidence="3">
    <location>
        <begin position="1"/>
        <end position="20"/>
    </location>
</feature>
<keyword evidence="1 3" id="KW-0732">Signal</keyword>
<accession>A0ABP0FJB1</accession>
<dbReference type="Gene3D" id="2.10.60.10">
    <property type="entry name" value="CD59"/>
    <property type="match status" value="1"/>
</dbReference>
<dbReference type="InterPro" id="IPR050975">
    <property type="entry name" value="Sleep_regulator"/>
</dbReference>
<dbReference type="PANTHER" id="PTHR33562:SF28">
    <property type="entry name" value="PROTEIN QUIVER"/>
    <property type="match status" value="1"/>
</dbReference>
<protein>
    <submittedName>
        <fullName evidence="4">Uncharacterized protein</fullName>
    </submittedName>
</protein>
<evidence type="ECO:0000256" key="3">
    <source>
        <dbReference type="SAM" id="SignalP"/>
    </source>
</evidence>
<evidence type="ECO:0000256" key="1">
    <source>
        <dbReference type="ARBA" id="ARBA00022729"/>
    </source>
</evidence>
<feature type="chain" id="PRO_5045823789" evidence="3">
    <location>
        <begin position="21"/>
        <end position="127"/>
    </location>
</feature>
<evidence type="ECO:0000313" key="4">
    <source>
        <dbReference type="EMBL" id="CAK8679764.1"/>
    </source>
</evidence>
<gene>
    <name evidence="4" type="ORF">CVLEPA_LOCUS10016</name>
</gene>
<dbReference type="Pfam" id="PF17064">
    <property type="entry name" value="QVR"/>
    <property type="match status" value="1"/>
</dbReference>